<dbReference type="Pfam" id="PF06283">
    <property type="entry name" value="ThuA"/>
    <property type="match status" value="1"/>
</dbReference>
<sequence>MKIHIPFLAFLLVNISFNGAFADPIRVLFLGHESKHHNSNEYYPMLSKALGRDAIYFDYVTSVGAALDDVAYLGKFDALLIYANHPRLTAKQWKNLQSYVRNGGGFVPVHCASWCFSNIPEFDQLVGGRFKSHQGSSFKARVVKKEHPALTGVKEFEAWDETYFHHRHNEKGRTVLMVRDAMPGDPHTKPEPWTWVRTEGKGRVFYTASGHDQRVWNHPDFHQLIKSGILWAVGDKAKARYDKFLVSRAPLKYEKRDNVPNYERRP</sequence>
<dbReference type="Gene3D" id="3.40.50.880">
    <property type="match status" value="1"/>
</dbReference>
<dbReference type="InterPro" id="IPR029010">
    <property type="entry name" value="ThuA-like"/>
</dbReference>
<dbReference type="PANTHER" id="PTHR40469">
    <property type="entry name" value="SECRETED GLYCOSYL HYDROLASE"/>
    <property type="match status" value="1"/>
</dbReference>
<organism evidence="2">
    <name type="scientific">marine metagenome</name>
    <dbReference type="NCBI Taxonomy" id="408172"/>
    <lineage>
        <taxon>unclassified sequences</taxon>
        <taxon>metagenomes</taxon>
        <taxon>ecological metagenomes</taxon>
    </lineage>
</organism>
<dbReference type="InterPro" id="IPR029062">
    <property type="entry name" value="Class_I_gatase-like"/>
</dbReference>
<protein>
    <recommendedName>
        <fullName evidence="1">ThuA-like domain-containing protein</fullName>
    </recommendedName>
</protein>
<name>A0A382CF34_9ZZZZ</name>
<dbReference type="SUPFAM" id="SSF52317">
    <property type="entry name" value="Class I glutamine amidotransferase-like"/>
    <property type="match status" value="1"/>
</dbReference>
<gene>
    <name evidence="2" type="ORF">METZ01_LOCUS177662</name>
</gene>
<feature type="non-terminal residue" evidence="2">
    <location>
        <position position="266"/>
    </location>
</feature>
<accession>A0A382CF34</accession>
<evidence type="ECO:0000313" key="2">
    <source>
        <dbReference type="EMBL" id="SVB24808.1"/>
    </source>
</evidence>
<dbReference type="PANTHER" id="PTHR40469:SF2">
    <property type="entry name" value="GALACTOSE-BINDING DOMAIN-LIKE SUPERFAMILY PROTEIN"/>
    <property type="match status" value="1"/>
</dbReference>
<dbReference type="AlphaFoldDB" id="A0A382CF34"/>
<reference evidence="2" key="1">
    <citation type="submission" date="2018-05" db="EMBL/GenBank/DDBJ databases">
        <authorList>
            <person name="Lanie J.A."/>
            <person name="Ng W.-L."/>
            <person name="Kazmierczak K.M."/>
            <person name="Andrzejewski T.M."/>
            <person name="Davidsen T.M."/>
            <person name="Wayne K.J."/>
            <person name="Tettelin H."/>
            <person name="Glass J.I."/>
            <person name="Rusch D."/>
            <person name="Podicherti R."/>
            <person name="Tsui H.-C.T."/>
            <person name="Winkler M.E."/>
        </authorList>
    </citation>
    <scope>NUCLEOTIDE SEQUENCE</scope>
</reference>
<proteinExistence type="predicted"/>
<evidence type="ECO:0000259" key="1">
    <source>
        <dbReference type="Pfam" id="PF06283"/>
    </source>
</evidence>
<dbReference type="EMBL" id="UINC01034255">
    <property type="protein sequence ID" value="SVB24808.1"/>
    <property type="molecule type" value="Genomic_DNA"/>
</dbReference>
<feature type="domain" description="ThuA-like" evidence="1">
    <location>
        <begin position="26"/>
        <end position="232"/>
    </location>
</feature>